<dbReference type="GO" id="GO:0003677">
    <property type="term" value="F:DNA binding"/>
    <property type="evidence" value="ECO:0007669"/>
    <property type="project" value="InterPro"/>
</dbReference>
<feature type="region of interest" description="Disordered" evidence="4">
    <location>
        <begin position="751"/>
        <end position="797"/>
    </location>
</feature>
<dbReference type="PANTHER" id="PTHR13213:SF2">
    <property type="entry name" value="MYB-BINDING PROTEIN 1A"/>
    <property type="match status" value="1"/>
</dbReference>
<dbReference type="Proteomes" id="UP001189122">
    <property type="component" value="Unassembled WGS sequence"/>
</dbReference>
<proteinExistence type="inferred from homology"/>
<feature type="compositionally biased region" description="Basic residues" evidence="4">
    <location>
        <begin position="325"/>
        <end position="334"/>
    </location>
</feature>
<evidence type="ECO:0000313" key="5">
    <source>
        <dbReference type="EMBL" id="CAA2619206.1"/>
    </source>
</evidence>
<name>A0A7I8IN99_SPIIN</name>
<dbReference type="SUPFAM" id="SSF48371">
    <property type="entry name" value="ARM repeat"/>
    <property type="match status" value="1"/>
</dbReference>
<gene>
    <name evidence="5" type="ORF">SI7747_04005373</name>
</gene>
<reference evidence="5 6" key="1">
    <citation type="submission" date="2019-12" db="EMBL/GenBank/DDBJ databases">
        <authorList>
            <person name="Scholz U."/>
            <person name="Mascher M."/>
            <person name="Fiebig A."/>
        </authorList>
    </citation>
    <scope>NUCLEOTIDE SEQUENCE</scope>
</reference>
<feature type="region of interest" description="Disordered" evidence="4">
    <location>
        <begin position="1"/>
        <end position="30"/>
    </location>
</feature>
<feature type="compositionally biased region" description="Acidic residues" evidence="4">
    <location>
        <begin position="788"/>
        <end position="797"/>
    </location>
</feature>
<dbReference type="EMBL" id="CACRZD030000004">
    <property type="protein sequence ID" value="CAA6658932.1"/>
    <property type="molecule type" value="Genomic_DNA"/>
</dbReference>
<organism evidence="5">
    <name type="scientific">Spirodela intermedia</name>
    <name type="common">Intermediate duckweed</name>
    <dbReference type="NCBI Taxonomy" id="51605"/>
    <lineage>
        <taxon>Eukaryota</taxon>
        <taxon>Viridiplantae</taxon>
        <taxon>Streptophyta</taxon>
        <taxon>Embryophyta</taxon>
        <taxon>Tracheophyta</taxon>
        <taxon>Spermatophyta</taxon>
        <taxon>Magnoliopsida</taxon>
        <taxon>Liliopsida</taxon>
        <taxon>Araceae</taxon>
        <taxon>Lemnoideae</taxon>
        <taxon>Spirodela</taxon>
    </lineage>
</organism>
<dbReference type="Pfam" id="PF04931">
    <property type="entry name" value="DNA_pol_phi"/>
    <property type="match status" value="1"/>
</dbReference>
<protein>
    <submittedName>
        <fullName evidence="5">Uncharacterized protein</fullName>
    </submittedName>
</protein>
<evidence type="ECO:0000313" key="6">
    <source>
        <dbReference type="Proteomes" id="UP001189122"/>
    </source>
</evidence>
<sequence length="1117" mass="124921">MERRKKRKELDKARHSPKAETLAVRGAGGQALPSPHGGGLPVHLFMELTSLESSVREAAAEGLATELRKSQEEFERFGWEHRDNGTGAVPLEAEKNDGLDNCAPPVRYAVRRLIRGSPLPERQGFALGLTVVVGSVPAIRVDSIMKLVFQFLEVSSSRKGQEVRDSLIGRLFAYGALARSGRVAAEWASQKSSTSIKEILAQVTILSGKKRYLREPAVSVILDLGEELPVEVLLDQVIKSDGLREWFEKAPEKVRSRGSVFGKLLPYPFSANVFFSREHLSLLLPCFKESTFCLPRVHGIWHVLLDILLPAVVSHDEDSSSHPNSSKKQKRTRKSNSYEEIAKISHLVFDILLLLLPRLPKIFIEVVLSHKLVHCLMDILSTKSSWLYSAAQKFMGELVSWVGNDDDRRVAVILSIAKHSNCRFDCITQTNTVRGLISRFHTCSGRVLLVQNLMSLFVDESGLADEPSDASQTTDENSERDSPEGKDPAGILGNTDFLKNWIIDSLPRVLKTLKINPVSNPSDPEEAVKLGLFSASLGTEVTSFELQEKFTWPKVATSSSLCRSCIEQLQLLIEDAQKGDESRLLPSSPDSNDLGSFFMCFLNTMCNIPSVSLSRALSNEDEKAFKNLLAMETRLYQEERRIGHGLEANKLHALRYLLIQLLLQLVLRPQEFSDAAAELIICCKKAFPGLDDDGSPELMDVLMDTLLSLVPQSSSPMCYAIEQVFRFFCDDITDDGLLRILHIVKKDLKPPRRQVADADDDDSDDDDEDLFGIEDTEEANEPKTLGSEDSDDGVDDSEAVTGAKAAEEHNEKGEEPSAPDAYESDMAMMDIATLCCPVQTPSLNPFGDIPSKESRLGTRFELTTLLFLQICIEPSNPRVVMVYSYLIQAFVNSHSSDGRKQLGERIRGIMQKKIFRGKECPKGSEVEISTLEALLGKSLRLAFRSRINAVSLMEQVFEILRRLLDDYFDNKKSRVKSVFIKEVFRRHPWVARQLFDLLLEKCNGAKSEFRRIEALELVDSALKSLALSQKGDASSDASKFLKKHVPSFSRLICQLLSRFPEKQSRRAEVRRFCCKILDALTSHNLLKSFTKQLTPEAYSACESKLGNQFHLLKKPAK</sequence>
<feature type="compositionally biased region" description="Acidic residues" evidence="4">
    <location>
        <begin position="757"/>
        <end position="779"/>
    </location>
</feature>
<evidence type="ECO:0000256" key="1">
    <source>
        <dbReference type="ARBA" id="ARBA00004123"/>
    </source>
</evidence>
<keyword evidence="6" id="KW-1185">Reference proteome</keyword>
<feature type="compositionally biased region" description="Basic and acidic residues" evidence="4">
    <location>
        <begin position="1"/>
        <end position="18"/>
    </location>
</feature>
<dbReference type="EMBL" id="LR743591">
    <property type="protein sequence ID" value="CAA2619206.1"/>
    <property type="molecule type" value="Genomic_DNA"/>
</dbReference>
<accession>A0A7I8IN99</accession>
<dbReference type="GO" id="GO:0005730">
    <property type="term" value="C:nucleolus"/>
    <property type="evidence" value="ECO:0007669"/>
    <property type="project" value="InterPro"/>
</dbReference>
<comment type="subcellular location">
    <subcellularLocation>
        <location evidence="1">Nucleus</location>
    </subcellularLocation>
</comment>
<evidence type="ECO:0000256" key="4">
    <source>
        <dbReference type="SAM" id="MobiDB-lite"/>
    </source>
</evidence>
<dbReference type="AlphaFoldDB" id="A0A7I8IN99"/>
<comment type="similarity">
    <text evidence="2">Belongs to the MYBBP1A family.</text>
</comment>
<dbReference type="InterPro" id="IPR016024">
    <property type="entry name" value="ARM-type_fold"/>
</dbReference>
<dbReference type="GO" id="GO:0006355">
    <property type="term" value="P:regulation of DNA-templated transcription"/>
    <property type="evidence" value="ECO:0007669"/>
    <property type="project" value="InterPro"/>
</dbReference>
<feature type="region of interest" description="Disordered" evidence="4">
    <location>
        <begin position="315"/>
        <end position="334"/>
    </location>
</feature>
<dbReference type="PANTHER" id="PTHR13213">
    <property type="entry name" value="MYB-BINDING PROTEIN 1A FAMILY MEMBER"/>
    <property type="match status" value="1"/>
</dbReference>
<evidence type="ECO:0000256" key="2">
    <source>
        <dbReference type="ARBA" id="ARBA00006809"/>
    </source>
</evidence>
<keyword evidence="3" id="KW-0539">Nucleus</keyword>
<feature type="region of interest" description="Disordered" evidence="4">
    <location>
        <begin position="464"/>
        <end position="492"/>
    </location>
</feature>
<feature type="compositionally biased region" description="Basic and acidic residues" evidence="4">
    <location>
        <begin position="477"/>
        <end position="487"/>
    </location>
</feature>
<evidence type="ECO:0000256" key="3">
    <source>
        <dbReference type="ARBA" id="ARBA00023242"/>
    </source>
</evidence>
<dbReference type="InterPro" id="IPR007015">
    <property type="entry name" value="DNA_pol_V/MYBBP1A"/>
</dbReference>